<keyword evidence="4 8" id="KW-0915">Sodium</keyword>
<evidence type="ECO:0000259" key="11">
    <source>
        <dbReference type="Pfam" id="PF24836"/>
    </source>
</evidence>
<dbReference type="GO" id="GO:0006814">
    <property type="term" value="P:sodium ion transport"/>
    <property type="evidence" value="ECO:0007669"/>
    <property type="project" value="UniProtKB-UniRule"/>
</dbReference>
<evidence type="ECO:0000256" key="3">
    <source>
        <dbReference type="ARBA" id="ARBA00023027"/>
    </source>
</evidence>
<dbReference type="EMBL" id="JACICA010000012">
    <property type="protein sequence ID" value="MBB3703392.1"/>
    <property type="molecule type" value="Genomic_DNA"/>
</dbReference>
<evidence type="ECO:0000256" key="1">
    <source>
        <dbReference type="ARBA" id="ARBA00022448"/>
    </source>
</evidence>
<comment type="subunit">
    <text evidence="8">Composed of six subunits; NqrA, NqrB, NqrC, NqrD, NqrE and NqrF.</text>
</comment>
<accession>A0A7W5UNS4</accession>
<comment type="similarity">
    <text evidence="8">Belongs to the NqrA family.</text>
</comment>
<dbReference type="AlphaFoldDB" id="A0A7W5UNS4"/>
<name>A0A7W5UNS4_9BACT</name>
<dbReference type="Pfam" id="PF24836">
    <property type="entry name" value="NQRA_2nd"/>
    <property type="match status" value="1"/>
</dbReference>
<reference evidence="12 13" key="1">
    <citation type="submission" date="2020-08" db="EMBL/GenBank/DDBJ databases">
        <title>Genomic Encyclopedia of Type Strains, Phase IV (KMG-IV): sequencing the most valuable type-strain genomes for metagenomic binning, comparative biology and taxonomic classification.</title>
        <authorList>
            <person name="Goeker M."/>
        </authorList>
    </citation>
    <scope>NUCLEOTIDE SEQUENCE [LARGE SCALE GENOMIC DNA]</scope>
    <source>
        <strain evidence="12 13">DSM 22548</strain>
    </source>
</reference>
<dbReference type="InterPro" id="IPR022615">
    <property type="entry name" value="NqrA_C_domain"/>
</dbReference>
<dbReference type="HAMAP" id="MF_00425">
    <property type="entry name" value="NqrA"/>
    <property type="match status" value="1"/>
</dbReference>
<feature type="domain" description="NqrA second alpha/beta" evidence="11">
    <location>
        <begin position="115"/>
        <end position="257"/>
    </location>
</feature>
<dbReference type="NCBIfam" id="TIGR01936">
    <property type="entry name" value="nqrA"/>
    <property type="match status" value="1"/>
</dbReference>
<dbReference type="PANTHER" id="PTHR37839">
    <property type="entry name" value="NA(+)-TRANSLOCATING NADH-QUINONE REDUCTASE SUBUNIT A"/>
    <property type="match status" value="1"/>
</dbReference>
<evidence type="ECO:0000313" key="13">
    <source>
        <dbReference type="Proteomes" id="UP000541425"/>
    </source>
</evidence>
<comment type="function">
    <text evidence="8">NQR complex catalyzes the reduction of ubiquinone-1 to ubiquinol by two successive reactions, coupled with the transport of Na(+) ions from the cytoplasm to the periplasm. NqrA to NqrE are probably involved in the second step, the conversion of ubisemiquinone to ubiquinol.</text>
</comment>
<evidence type="ECO:0000256" key="8">
    <source>
        <dbReference type="HAMAP-Rule" id="MF_00425"/>
    </source>
</evidence>
<keyword evidence="5 8" id="KW-0406">Ion transport</keyword>
<keyword evidence="3 8" id="KW-0520">NAD</keyword>
<keyword evidence="6 8" id="KW-0830">Ubiquinone</keyword>
<keyword evidence="2 8" id="KW-1278">Translocase</keyword>
<dbReference type="InterPro" id="IPR056148">
    <property type="entry name" value="NQRA_2nd"/>
</dbReference>
<dbReference type="Pfam" id="PF11973">
    <property type="entry name" value="NQRA_SLBB"/>
    <property type="match status" value="1"/>
</dbReference>
<dbReference type="Proteomes" id="UP000541425">
    <property type="component" value="Unassembled WGS sequence"/>
</dbReference>
<feature type="domain" description="NqrA N-terminal barrel-sandwich hybrid" evidence="9">
    <location>
        <begin position="6"/>
        <end position="97"/>
    </location>
</feature>
<sequence>MENLYKLKKGLDLKLEGVALKAYREVSSVTEYAVAPQDFYGITPRLITKEGDHILAGEPLFTDKQTGKIQIVSPVSGIVKEIERGDRRKIQFIRITPDAHQEIKEWPILDIEKTSKEEILERLLQSGLFAFFKQRPYDVTASPTDLPKGIFVSTFNKMPLAADFSYVVNGQEEEFKLGISVLEKIAKVHVGISPDQKNTDLMSLHNAEVNVFQGPNPAGNIGVQINHVSPINKGEIVWTLGAEEVIFIGRLFKTGKIDLTRNIAVAGSEVCEPTYIKTKIGAAIKDIIGNNLKRQEHTRIINGNPLVGTRTSLEGFLGAHVTELCAIPEGDNVHEVFGWIAPRLNDFSTSRSYFSWLFRKKSYAPDCRIKGGLRHMIMSAEYERVFPMDIYPSYLIKAIITGNIDRQEELGIYEVAPEDFAVAEYIDSSKLELQRIVREGLDLLRKENA</sequence>
<dbReference type="InterPro" id="IPR008703">
    <property type="entry name" value="NqrA"/>
</dbReference>
<proteinExistence type="inferred from homology"/>
<dbReference type="Pfam" id="PF05896">
    <property type="entry name" value="NQRA_N"/>
    <property type="match status" value="1"/>
</dbReference>
<dbReference type="InterPro" id="IPR056147">
    <property type="entry name" value="NQRA_N"/>
</dbReference>
<gene>
    <name evidence="8" type="primary">nqrA</name>
    <name evidence="12" type="ORF">FHS60_001881</name>
</gene>
<feature type="domain" description="Na(+)-translocating NADH-quinone reductase subunit A C-terminal" evidence="10">
    <location>
        <begin position="263"/>
        <end position="311"/>
    </location>
</feature>
<dbReference type="GO" id="GO:0016655">
    <property type="term" value="F:oxidoreductase activity, acting on NAD(P)H, quinone or similar compound as acceptor"/>
    <property type="evidence" value="ECO:0007669"/>
    <property type="project" value="UniProtKB-UniRule"/>
</dbReference>
<dbReference type="EC" id="7.2.1.1" evidence="8"/>
<dbReference type="NCBIfam" id="NF003761">
    <property type="entry name" value="PRK05352.1-4"/>
    <property type="match status" value="1"/>
</dbReference>
<comment type="catalytic activity">
    <reaction evidence="8">
        <text>a ubiquinone + n Na(+)(in) + NADH + H(+) = a ubiquinol + n Na(+)(out) + NAD(+)</text>
        <dbReference type="Rhea" id="RHEA:47748"/>
        <dbReference type="Rhea" id="RHEA-COMP:9565"/>
        <dbReference type="Rhea" id="RHEA-COMP:9566"/>
        <dbReference type="ChEBI" id="CHEBI:15378"/>
        <dbReference type="ChEBI" id="CHEBI:16389"/>
        <dbReference type="ChEBI" id="CHEBI:17976"/>
        <dbReference type="ChEBI" id="CHEBI:29101"/>
        <dbReference type="ChEBI" id="CHEBI:57540"/>
        <dbReference type="ChEBI" id="CHEBI:57945"/>
        <dbReference type="EC" id="7.2.1.1"/>
    </reaction>
</comment>
<evidence type="ECO:0000256" key="6">
    <source>
        <dbReference type="ARBA" id="ARBA00023075"/>
    </source>
</evidence>
<evidence type="ECO:0000259" key="9">
    <source>
        <dbReference type="Pfam" id="PF05896"/>
    </source>
</evidence>
<evidence type="ECO:0000259" key="10">
    <source>
        <dbReference type="Pfam" id="PF11973"/>
    </source>
</evidence>
<evidence type="ECO:0000256" key="4">
    <source>
        <dbReference type="ARBA" id="ARBA00023053"/>
    </source>
</evidence>
<comment type="caution">
    <text evidence="12">The sequence shown here is derived from an EMBL/GenBank/DDBJ whole genome shotgun (WGS) entry which is preliminary data.</text>
</comment>
<evidence type="ECO:0000256" key="7">
    <source>
        <dbReference type="ARBA" id="ARBA00023201"/>
    </source>
</evidence>
<dbReference type="RefSeq" id="WP_183697725.1">
    <property type="nucleotide sequence ID" value="NZ_JACICA010000012.1"/>
</dbReference>
<protein>
    <recommendedName>
        <fullName evidence="8">Na(+)-translocating NADH-quinone reductase subunit A</fullName>
        <shortName evidence="8">Na(+)-NQR subunit A</shortName>
        <shortName evidence="8">Na(+)-translocating NQR subunit A</shortName>
        <ecNumber evidence="8">7.2.1.1</ecNumber>
    </recommendedName>
    <alternativeName>
        <fullName evidence="8">NQR complex subunit A</fullName>
    </alternativeName>
    <alternativeName>
        <fullName evidence="8">NQR-1 subunit A</fullName>
    </alternativeName>
</protein>
<keyword evidence="7 8" id="KW-0739">Sodium transport</keyword>
<keyword evidence="12" id="KW-0560">Oxidoreductase</keyword>
<organism evidence="12 13">
    <name type="scientific">Alloprevotella rava</name>
    <dbReference type="NCBI Taxonomy" id="671218"/>
    <lineage>
        <taxon>Bacteria</taxon>
        <taxon>Pseudomonadati</taxon>
        <taxon>Bacteroidota</taxon>
        <taxon>Bacteroidia</taxon>
        <taxon>Bacteroidales</taxon>
        <taxon>Prevotellaceae</taxon>
        <taxon>Alloprevotella</taxon>
    </lineage>
</organism>
<dbReference type="PANTHER" id="PTHR37839:SF1">
    <property type="entry name" value="NA(+)-TRANSLOCATING NADH-QUINONE REDUCTASE SUBUNIT A"/>
    <property type="match status" value="1"/>
</dbReference>
<evidence type="ECO:0000256" key="2">
    <source>
        <dbReference type="ARBA" id="ARBA00022967"/>
    </source>
</evidence>
<keyword evidence="1 8" id="KW-0813">Transport</keyword>
<evidence type="ECO:0000313" key="12">
    <source>
        <dbReference type="EMBL" id="MBB3703392.1"/>
    </source>
</evidence>
<evidence type="ECO:0000256" key="5">
    <source>
        <dbReference type="ARBA" id="ARBA00023065"/>
    </source>
</evidence>